<comment type="caution">
    <text evidence="1">The sequence shown here is derived from an EMBL/GenBank/DDBJ whole genome shotgun (WGS) entry which is preliminary data.</text>
</comment>
<evidence type="ECO:0000313" key="2">
    <source>
        <dbReference type="Proteomes" id="UP000254939"/>
    </source>
</evidence>
<dbReference type="EMBL" id="NAAC01000038">
    <property type="protein sequence ID" value="RDJ04520.1"/>
    <property type="molecule type" value="Genomic_DNA"/>
</dbReference>
<dbReference type="AlphaFoldDB" id="A0A370KHC1"/>
<organism evidence="1 2">
    <name type="scientific">Rhizobium grahamii</name>
    <dbReference type="NCBI Taxonomy" id="1120045"/>
    <lineage>
        <taxon>Bacteria</taxon>
        <taxon>Pseudomonadati</taxon>
        <taxon>Pseudomonadota</taxon>
        <taxon>Alphaproteobacteria</taxon>
        <taxon>Hyphomicrobiales</taxon>
        <taxon>Rhizobiaceae</taxon>
        <taxon>Rhizobium/Agrobacterium group</taxon>
        <taxon>Rhizobium</taxon>
    </lineage>
</organism>
<protein>
    <recommendedName>
        <fullName evidence="3">Transposase</fullName>
    </recommendedName>
</protein>
<gene>
    <name evidence="1" type="ORF">B5K06_27190</name>
</gene>
<evidence type="ECO:0008006" key="3">
    <source>
        <dbReference type="Google" id="ProtNLM"/>
    </source>
</evidence>
<accession>A0A370KHC1</accession>
<reference evidence="1 2" key="1">
    <citation type="submission" date="2017-03" db="EMBL/GenBank/DDBJ databases">
        <title>Genome analysis of Rhizobial strains effectives or ineffectives for nitrogen fixation isolated from bean seeds.</title>
        <authorList>
            <person name="Peralta H."/>
            <person name="Aguilar-Vera A."/>
            <person name="Mora Y."/>
            <person name="Vargas-Lagunas C."/>
            <person name="Girard L."/>
            <person name="Mora J."/>
        </authorList>
    </citation>
    <scope>NUCLEOTIDE SEQUENCE [LARGE SCALE GENOMIC DNA]</scope>
    <source>
        <strain evidence="1 2">CCGM3</strain>
    </source>
</reference>
<proteinExistence type="predicted"/>
<name>A0A370KHC1_9HYPH</name>
<dbReference type="Proteomes" id="UP000254939">
    <property type="component" value="Unassembled WGS sequence"/>
</dbReference>
<evidence type="ECO:0000313" key="1">
    <source>
        <dbReference type="EMBL" id="RDJ04520.1"/>
    </source>
</evidence>
<sequence>MVARLMSNASPHLPDHPALVLVIAALQAENVKMSATLQAYDQLIQSLRRRIAKLKKQVLGKSLRKCGFNAKGNTGETACEFHNKAYLTQKCSTQS</sequence>